<evidence type="ECO:0000259" key="1">
    <source>
        <dbReference type="SMART" id="SM00829"/>
    </source>
</evidence>
<protein>
    <submittedName>
        <fullName evidence="2">NADP-dependent oxidoreductase</fullName>
    </submittedName>
</protein>
<dbReference type="AlphaFoldDB" id="A0A2M8LV32"/>
<dbReference type="Proteomes" id="UP000230407">
    <property type="component" value="Unassembled WGS sequence"/>
</dbReference>
<evidence type="ECO:0000313" key="2">
    <source>
        <dbReference type="EMBL" id="PJE95812.1"/>
    </source>
</evidence>
<reference evidence="2 3" key="1">
    <citation type="submission" date="2017-11" db="EMBL/GenBank/DDBJ databases">
        <title>Streptomyces carmine sp. nov., a novel actinomycete isolated from Sophora alopecuroides in Xinjiang, China.</title>
        <authorList>
            <person name="Wang Y."/>
            <person name="Luo X."/>
            <person name="Wan C."/>
            <person name="Zhang L."/>
        </authorList>
    </citation>
    <scope>NUCLEOTIDE SEQUENCE [LARGE SCALE GENOMIC DNA]</scope>
    <source>
        <strain evidence="2 3">TRM SA0054</strain>
    </source>
</reference>
<dbReference type="SUPFAM" id="SSF50129">
    <property type="entry name" value="GroES-like"/>
    <property type="match status" value="1"/>
</dbReference>
<accession>A0A2M8LV32</accession>
<dbReference type="InterPro" id="IPR051397">
    <property type="entry name" value="Zn-ADH-like_protein"/>
</dbReference>
<dbReference type="PANTHER" id="PTHR43677:SF3">
    <property type="entry name" value="PROSTAGLANDIN REDUCTASE 3"/>
    <property type="match status" value="1"/>
</dbReference>
<dbReference type="SMART" id="SM00829">
    <property type="entry name" value="PKS_ER"/>
    <property type="match status" value="1"/>
</dbReference>
<dbReference type="InterPro" id="IPR020843">
    <property type="entry name" value="ER"/>
</dbReference>
<dbReference type="RefSeq" id="WP_100203536.1">
    <property type="nucleotide sequence ID" value="NZ_PGGW01000061.1"/>
</dbReference>
<dbReference type="CDD" id="cd05288">
    <property type="entry name" value="PGDH"/>
    <property type="match status" value="1"/>
</dbReference>
<dbReference type="Gene3D" id="3.90.180.10">
    <property type="entry name" value="Medium-chain alcohol dehydrogenases, catalytic domain"/>
    <property type="match status" value="1"/>
</dbReference>
<keyword evidence="3" id="KW-1185">Reference proteome</keyword>
<dbReference type="InterPro" id="IPR011032">
    <property type="entry name" value="GroES-like_sf"/>
</dbReference>
<dbReference type="EMBL" id="PGGW01000061">
    <property type="protein sequence ID" value="PJE95812.1"/>
    <property type="molecule type" value="Genomic_DNA"/>
</dbReference>
<proteinExistence type="predicted"/>
<dbReference type="PANTHER" id="PTHR43677">
    <property type="entry name" value="SHORT-CHAIN DEHYDROGENASE/REDUCTASE"/>
    <property type="match status" value="1"/>
</dbReference>
<dbReference type="SUPFAM" id="SSF51735">
    <property type="entry name" value="NAD(P)-binding Rossmann-fold domains"/>
    <property type="match status" value="1"/>
</dbReference>
<dbReference type="Gene3D" id="3.40.50.720">
    <property type="entry name" value="NAD(P)-binding Rossmann-like Domain"/>
    <property type="match status" value="1"/>
</dbReference>
<dbReference type="InterPro" id="IPR013149">
    <property type="entry name" value="ADH-like_C"/>
</dbReference>
<comment type="caution">
    <text evidence="2">The sequence shown here is derived from an EMBL/GenBank/DDBJ whole genome shotgun (WGS) entry which is preliminary data.</text>
</comment>
<dbReference type="InterPro" id="IPR036291">
    <property type="entry name" value="NAD(P)-bd_dom_sf"/>
</dbReference>
<gene>
    <name evidence="2" type="ORF">CUT44_21405</name>
</gene>
<dbReference type="GO" id="GO:0016491">
    <property type="term" value="F:oxidoreductase activity"/>
    <property type="evidence" value="ECO:0007669"/>
    <property type="project" value="InterPro"/>
</dbReference>
<dbReference type="Pfam" id="PF16884">
    <property type="entry name" value="ADH_N_2"/>
    <property type="match status" value="1"/>
</dbReference>
<sequence length="355" mass="36712">MPAPSGPATPPARPLLPRTSREVRLLSRPDGLPAAEHFEVAEVPLPRPGPGEVLVRNRAFLVFAALLRMVIDGHYPGAALRPGDALFGPAVGEVVAAPAPGGPPGGGPRPGDTVLHQLGWREYAVVPAEQCAVVGPELPDPVAHLSQGWTAYGALTRAVEVRPGDTVFVTGGAGAVGSLAGQLARLLGAERVIGSTGSPDKARRLVAELGYDAAVVRGAEPVADQLAKAAPDGVDVLLDTVGGEQLRAAVAAARPGARFVLVGGLATQLAPEGLGGARPAAVDWVRVVLNRVTLRGFNAADHPDALPEWNRRFGDWLASGRISFPHTRLAGIESGPRAFREVIEGRHLGAVVVEP</sequence>
<feature type="domain" description="Enoyl reductase (ER)" evidence="1">
    <location>
        <begin position="31"/>
        <end position="353"/>
    </location>
</feature>
<evidence type="ECO:0000313" key="3">
    <source>
        <dbReference type="Proteomes" id="UP000230407"/>
    </source>
</evidence>
<organism evidence="2 3">
    <name type="scientific">Streptomyces carminius</name>
    <dbReference type="NCBI Taxonomy" id="2665496"/>
    <lineage>
        <taxon>Bacteria</taxon>
        <taxon>Bacillati</taxon>
        <taxon>Actinomycetota</taxon>
        <taxon>Actinomycetes</taxon>
        <taxon>Kitasatosporales</taxon>
        <taxon>Streptomycetaceae</taxon>
        <taxon>Streptomyces</taxon>
    </lineage>
</organism>
<dbReference type="InterPro" id="IPR041694">
    <property type="entry name" value="ADH_N_2"/>
</dbReference>
<dbReference type="Pfam" id="PF00107">
    <property type="entry name" value="ADH_zinc_N"/>
    <property type="match status" value="1"/>
</dbReference>
<name>A0A2M8LV32_9ACTN</name>